<keyword evidence="3" id="KW-1185">Reference proteome</keyword>
<organism evidence="2 3">
    <name type="scientific">Chiloscyllium punctatum</name>
    <name type="common">Brownbanded bambooshark</name>
    <name type="synonym">Hemiscyllium punctatum</name>
    <dbReference type="NCBI Taxonomy" id="137246"/>
    <lineage>
        <taxon>Eukaryota</taxon>
        <taxon>Metazoa</taxon>
        <taxon>Chordata</taxon>
        <taxon>Craniata</taxon>
        <taxon>Vertebrata</taxon>
        <taxon>Chondrichthyes</taxon>
        <taxon>Elasmobranchii</taxon>
        <taxon>Galeomorphii</taxon>
        <taxon>Galeoidea</taxon>
        <taxon>Orectolobiformes</taxon>
        <taxon>Hemiscylliidae</taxon>
        <taxon>Chiloscyllium</taxon>
    </lineage>
</organism>
<gene>
    <name evidence="2" type="ORF">chiPu_0027815</name>
</gene>
<protein>
    <submittedName>
        <fullName evidence="2">Uncharacterized protein</fullName>
    </submittedName>
</protein>
<dbReference type="Proteomes" id="UP000287033">
    <property type="component" value="Unassembled WGS sequence"/>
</dbReference>
<comment type="caution">
    <text evidence="2">The sequence shown here is derived from an EMBL/GenBank/DDBJ whole genome shotgun (WGS) entry which is preliminary data.</text>
</comment>
<feature type="compositionally biased region" description="Polar residues" evidence="1">
    <location>
        <begin position="9"/>
        <end position="22"/>
    </location>
</feature>
<evidence type="ECO:0000313" key="2">
    <source>
        <dbReference type="EMBL" id="GCC43863.1"/>
    </source>
</evidence>
<feature type="region of interest" description="Disordered" evidence="1">
    <location>
        <begin position="62"/>
        <end position="95"/>
    </location>
</feature>
<feature type="region of interest" description="Disordered" evidence="1">
    <location>
        <begin position="1"/>
        <end position="44"/>
    </location>
</feature>
<dbReference type="EMBL" id="BEZZ01114596">
    <property type="protein sequence ID" value="GCC43863.1"/>
    <property type="molecule type" value="Genomic_DNA"/>
</dbReference>
<evidence type="ECO:0000313" key="3">
    <source>
        <dbReference type="Proteomes" id="UP000287033"/>
    </source>
</evidence>
<accession>A0A401TML9</accession>
<dbReference type="AlphaFoldDB" id="A0A401TML9"/>
<name>A0A401TML9_CHIPU</name>
<sequence length="138" mass="14141">MRKARTLPCSHTLQTGGTSTLHLNGPLPHRDVQHEGGGGADPKRPIGIARLVGDVLGLQARRAIPGAPPPPGAMVSRATGSGSGERASPRQSASAALRLLRTAEGRVGPATAPAPDSVFHLHPARALSLDSGPALRLR</sequence>
<reference evidence="2 3" key="1">
    <citation type="journal article" date="2018" name="Nat. Ecol. Evol.">
        <title>Shark genomes provide insights into elasmobranch evolution and the origin of vertebrates.</title>
        <authorList>
            <person name="Hara Y"/>
            <person name="Yamaguchi K"/>
            <person name="Onimaru K"/>
            <person name="Kadota M"/>
            <person name="Koyanagi M"/>
            <person name="Keeley SD"/>
            <person name="Tatsumi K"/>
            <person name="Tanaka K"/>
            <person name="Motone F"/>
            <person name="Kageyama Y"/>
            <person name="Nozu R"/>
            <person name="Adachi N"/>
            <person name="Nishimura O"/>
            <person name="Nakagawa R"/>
            <person name="Tanegashima C"/>
            <person name="Kiyatake I"/>
            <person name="Matsumoto R"/>
            <person name="Murakumo K"/>
            <person name="Nishida K"/>
            <person name="Terakita A"/>
            <person name="Kuratani S"/>
            <person name="Sato K"/>
            <person name="Hyodo S Kuraku.S."/>
        </authorList>
    </citation>
    <scope>NUCLEOTIDE SEQUENCE [LARGE SCALE GENOMIC DNA]</scope>
</reference>
<evidence type="ECO:0000256" key="1">
    <source>
        <dbReference type="SAM" id="MobiDB-lite"/>
    </source>
</evidence>
<proteinExistence type="predicted"/>